<dbReference type="PRINTS" id="PR00480">
    <property type="entry name" value="ASTACIN"/>
</dbReference>
<accession>A0A8B6EHX6</accession>
<name>A0A8B6EHX6_MYTGA</name>
<evidence type="ECO:0000256" key="2">
    <source>
        <dbReference type="RuleBase" id="RU361183"/>
    </source>
</evidence>
<comment type="cofactor">
    <cofactor evidence="1 2">
        <name>Zn(2+)</name>
        <dbReference type="ChEBI" id="CHEBI:29105"/>
    </cofactor>
    <text evidence="1 2">Binds 1 zinc ion per subunit.</text>
</comment>
<dbReference type="Pfam" id="PF01400">
    <property type="entry name" value="Astacin"/>
    <property type="match status" value="1"/>
</dbReference>
<comment type="caution">
    <text evidence="1">Lacks conserved residue(s) required for the propagation of feature annotation.</text>
</comment>
<reference evidence="4" key="1">
    <citation type="submission" date="2018-11" db="EMBL/GenBank/DDBJ databases">
        <authorList>
            <person name="Alioto T."/>
            <person name="Alioto T."/>
        </authorList>
    </citation>
    <scope>NUCLEOTIDE SEQUENCE</scope>
</reference>
<evidence type="ECO:0000259" key="3">
    <source>
        <dbReference type="PROSITE" id="PS51864"/>
    </source>
</evidence>
<dbReference type="InterPro" id="IPR024079">
    <property type="entry name" value="MetalloPept_cat_dom_sf"/>
</dbReference>
<protein>
    <recommendedName>
        <fullName evidence="2">Metalloendopeptidase</fullName>
        <ecNumber evidence="2">3.4.24.-</ecNumber>
    </recommendedName>
</protein>
<dbReference type="SMART" id="SM00235">
    <property type="entry name" value="ZnMc"/>
    <property type="match status" value="1"/>
</dbReference>
<feature type="active site" evidence="1">
    <location>
        <position position="154"/>
    </location>
</feature>
<feature type="domain" description="Peptidase M12A" evidence="3">
    <location>
        <begin position="65"/>
        <end position="339"/>
    </location>
</feature>
<keyword evidence="1 2" id="KW-0479">Metal-binding</keyword>
<dbReference type="PROSITE" id="PS51864">
    <property type="entry name" value="ASTACIN"/>
    <property type="match status" value="1"/>
</dbReference>
<dbReference type="PANTHER" id="PTHR10127:SF850">
    <property type="entry name" value="METALLOENDOPEPTIDASE"/>
    <property type="match status" value="1"/>
</dbReference>
<dbReference type="AlphaFoldDB" id="A0A8B6EHX6"/>
<organism evidence="4 5">
    <name type="scientific">Mytilus galloprovincialis</name>
    <name type="common">Mediterranean mussel</name>
    <dbReference type="NCBI Taxonomy" id="29158"/>
    <lineage>
        <taxon>Eukaryota</taxon>
        <taxon>Metazoa</taxon>
        <taxon>Spiralia</taxon>
        <taxon>Lophotrochozoa</taxon>
        <taxon>Mollusca</taxon>
        <taxon>Bivalvia</taxon>
        <taxon>Autobranchia</taxon>
        <taxon>Pteriomorphia</taxon>
        <taxon>Mytilida</taxon>
        <taxon>Mytiloidea</taxon>
        <taxon>Mytilidae</taxon>
        <taxon>Mytilinae</taxon>
        <taxon>Mytilus</taxon>
    </lineage>
</organism>
<dbReference type="OrthoDB" id="6131957at2759"/>
<evidence type="ECO:0000313" key="5">
    <source>
        <dbReference type="Proteomes" id="UP000596742"/>
    </source>
</evidence>
<dbReference type="PANTHER" id="PTHR10127">
    <property type="entry name" value="DISCOIDIN, CUB, EGF, LAMININ , AND ZINC METALLOPROTEASE DOMAIN CONTAINING"/>
    <property type="match status" value="1"/>
</dbReference>
<evidence type="ECO:0000313" key="4">
    <source>
        <dbReference type="EMBL" id="VDI34986.1"/>
    </source>
</evidence>
<keyword evidence="1 2" id="KW-0862">Zinc</keyword>
<evidence type="ECO:0000256" key="1">
    <source>
        <dbReference type="PROSITE-ProRule" id="PRU01211"/>
    </source>
</evidence>
<feature type="binding site" evidence="1">
    <location>
        <position position="157"/>
    </location>
    <ligand>
        <name>Zn(2+)</name>
        <dbReference type="ChEBI" id="CHEBI:29105"/>
        <note>catalytic</note>
    </ligand>
</feature>
<dbReference type="EC" id="3.4.24.-" evidence="2"/>
<comment type="caution">
    <text evidence="4">The sequence shown here is derived from an EMBL/GenBank/DDBJ whole genome shotgun (WGS) entry which is preliminary data.</text>
</comment>
<dbReference type="InterPro" id="IPR006026">
    <property type="entry name" value="Peptidase_Metallo"/>
</dbReference>
<keyword evidence="1 2" id="KW-0378">Hydrolase</keyword>
<dbReference type="Proteomes" id="UP000596742">
    <property type="component" value="Unassembled WGS sequence"/>
</dbReference>
<dbReference type="GO" id="GO:0006508">
    <property type="term" value="P:proteolysis"/>
    <property type="evidence" value="ECO:0007669"/>
    <property type="project" value="UniProtKB-KW"/>
</dbReference>
<keyword evidence="1 2" id="KW-0645">Protease</keyword>
<dbReference type="Gene3D" id="3.40.390.10">
    <property type="entry name" value="Collagenase (Catalytic Domain)"/>
    <property type="match status" value="1"/>
</dbReference>
<dbReference type="InterPro" id="IPR001506">
    <property type="entry name" value="Peptidase_M12A"/>
</dbReference>
<dbReference type="GO" id="GO:0005576">
    <property type="term" value="C:extracellular region"/>
    <property type="evidence" value="ECO:0007669"/>
    <property type="project" value="InterPro"/>
</dbReference>
<dbReference type="GO" id="GO:0004222">
    <property type="term" value="F:metalloendopeptidase activity"/>
    <property type="evidence" value="ECO:0007669"/>
    <property type="project" value="UniProtKB-UniRule"/>
</dbReference>
<dbReference type="GO" id="GO:0007160">
    <property type="term" value="P:cell-matrix adhesion"/>
    <property type="evidence" value="ECO:0007669"/>
    <property type="project" value="InterPro"/>
</dbReference>
<feature type="binding site" evidence="1">
    <location>
        <position position="153"/>
    </location>
    <ligand>
        <name>Zn(2+)</name>
        <dbReference type="ChEBI" id="CHEBI:29105"/>
        <note>catalytic</note>
    </ligand>
</feature>
<proteinExistence type="predicted"/>
<sequence length="339" mass="38509">MELILIVVFFTPNEAEKNNGMHTYAEPKGLHILDKNEITAENLDHHLYKQQNLRPRSKEKRNFNVGILDSLWPNGIVPYIVKHSNGASKTLITDSIEEFNKHTCVQWIPRDDQADYVSFEDGGGCGSWIGIVGGKQSITLQDPGCINVETVIHEMCHALGQLHEQSRYDRYPYLRTNWQNIPVMWAYNFDMAYTNNHNPYDQHSVLQYSLSGIAYVVQNNKCTKSAVPIKLRRACVPEMFKIVETTHFGAGSEMLPVHKYQSSYGNSTSSFTVTAQNCYYISYEAYDSQRPAERPRGVVFGITLGIKNPSVFSVPALCKKTVVMQDIPEYQAGKFHPFV</sequence>
<feature type="binding site" evidence="1">
    <location>
        <position position="163"/>
    </location>
    <ligand>
        <name>Zn(2+)</name>
        <dbReference type="ChEBI" id="CHEBI:29105"/>
        <note>catalytic</note>
    </ligand>
</feature>
<dbReference type="GO" id="GO:0005509">
    <property type="term" value="F:calcium ion binding"/>
    <property type="evidence" value="ECO:0007669"/>
    <property type="project" value="InterPro"/>
</dbReference>
<dbReference type="GO" id="GO:0008270">
    <property type="term" value="F:zinc ion binding"/>
    <property type="evidence" value="ECO:0007669"/>
    <property type="project" value="UniProtKB-UniRule"/>
</dbReference>
<dbReference type="EMBL" id="UYJE01005192">
    <property type="protein sequence ID" value="VDI34986.1"/>
    <property type="molecule type" value="Genomic_DNA"/>
</dbReference>
<keyword evidence="5" id="KW-1185">Reference proteome</keyword>
<dbReference type="SUPFAM" id="SSF55486">
    <property type="entry name" value="Metalloproteases ('zincins'), catalytic domain"/>
    <property type="match status" value="1"/>
</dbReference>
<gene>
    <name evidence="4" type="ORF">MGAL_10B042361</name>
</gene>
<keyword evidence="1 2" id="KW-0482">Metalloprotease</keyword>